<evidence type="ECO:0000313" key="1">
    <source>
        <dbReference type="EMBL" id="CAG8960770.1"/>
    </source>
</evidence>
<dbReference type="Proteomes" id="UP000696280">
    <property type="component" value="Unassembled WGS sequence"/>
</dbReference>
<sequence length="64" mass="7096">MATVQTMLPKPDHKGRKSLTKFTILNDFRAPGGVFGIFARCERCPWTAGQLPGNLRSSLIPCYT</sequence>
<gene>
    <name evidence="1" type="ORF">HYFRA_00002307</name>
</gene>
<reference evidence="1" key="1">
    <citation type="submission" date="2021-07" db="EMBL/GenBank/DDBJ databases">
        <authorList>
            <person name="Durling M."/>
        </authorList>
    </citation>
    <scope>NUCLEOTIDE SEQUENCE</scope>
</reference>
<keyword evidence="2" id="KW-1185">Reference proteome</keyword>
<dbReference type="EMBL" id="CAJVRL010000103">
    <property type="protein sequence ID" value="CAG8960770.1"/>
    <property type="molecule type" value="Genomic_DNA"/>
</dbReference>
<comment type="caution">
    <text evidence="1">The sequence shown here is derived from an EMBL/GenBank/DDBJ whole genome shotgun (WGS) entry which is preliminary data.</text>
</comment>
<dbReference type="AlphaFoldDB" id="A0A9N9PYV9"/>
<evidence type="ECO:0000313" key="2">
    <source>
        <dbReference type="Proteomes" id="UP000696280"/>
    </source>
</evidence>
<protein>
    <submittedName>
        <fullName evidence="1">Uncharacterized protein</fullName>
    </submittedName>
</protein>
<organism evidence="1 2">
    <name type="scientific">Hymenoscyphus fraxineus</name>
    <dbReference type="NCBI Taxonomy" id="746836"/>
    <lineage>
        <taxon>Eukaryota</taxon>
        <taxon>Fungi</taxon>
        <taxon>Dikarya</taxon>
        <taxon>Ascomycota</taxon>
        <taxon>Pezizomycotina</taxon>
        <taxon>Leotiomycetes</taxon>
        <taxon>Helotiales</taxon>
        <taxon>Helotiaceae</taxon>
        <taxon>Hymenoscyphus</taxon>
    </lineage>
</organism>
<name>A0A9N9PYV9_9HELO</name>
<accession>A0A9N9PYV9</accession>
<proteinExistence type="predicted"/>